<name>A0ABY7TBE5_9SPHI</name>
<reference evidence="2 3" key="1">
    <citation type="submission" date="2023-02" db="EMBL/GenBank/DDBJ databases">
        <title>Genome sequence of Mucilaginibacter jinjuensis strain KACC 16571.</title>
        <authorList>
            <person name="Kim S."/>
            <person name="Heo J."/>
            <person name="Kwon S.-W."/>
        </authorList>
    </citation>
    <scope>NUCLEOTIDE SEQUENCE [LARGE SCALE GENOMIC DNA]</scope>
    <source>
        <strain evidence="2 3">KACC 16571</strain>
    </source>
</reference>
<dbReference type="RefSeq" id="WP_273632078.1">
    <property type="nucleotide sequence ID" value="NZ_CP117167.1"/>
</dbReference>
<gene>
    <name evidence="2" type="ORF">PQO05_07465</name>
</gene>
<feature type="signal peptide" evidence="1">
    <location>
        <begin position="1"/>
        <end position="28"/>
    </location>
</feature>
<accession>A0ABY7TBE5</accession>
<evidence type="ECO:0000313" key="3">
    <source>
        <dbReference type="Proteomes" id="UP001216139"/>
    </source>
</evidence>
<protein>
    <submittedName>
        <fullName evidence="2">Uncharacterized protein</fullName>
    </submittedName>
</protein>
<sequence>MKKITKILALGACLFAITSALGSQKAVAVDACSTYCQSDPTSNCIVTYIATGTNVTCYYCHSKPPYTE</sequence>
<dbReference type="Proteomes" id="UP001216139">
    <property type="component" value="Chromosome"/>
</dbReference>
<proteinExistence type="predicted"/>
<keyword evidence="3" id="KW-1185">Reference proteome</keyword>
<dbReference type="EMBL" id="CP117167">
    <property type="protein sequence ID" value="WCT13771.1"/>
    <property type="molecule type" value="Genomic_DNA"/>
</dbReference>
<feature type="chain" id="PRO_5045976209" evidence="1">
    <location>
        <begin position="29"/>
        <end position="68"/>
    </location>
</feature>
<evidence type="ECO:0000256" key="1">
    <source>
        <dbReference type="SAM" id="SignalP"/>
    </source>
</evidence>
<keyword evidence="1" id="KW-0732">Signal</keyword>
<organism evidence="2 3">
    <name type="scientific">Mucilaginibacter jinjuensis</name>
    <dbReference type="NCBI Taxonomy" id="1176721"/>
    <lineage>
        <taxon>Bacteria</taxon>
        <taxon>Pseudomonadati</taxon>
        <taxon>Bacteroidota</taxon>
        <taxon>Sphingobacteriia</taxon>
        <taxon>Sphingobacteriales</taxon>
        <taxon>Sphingobacteriaceae</taxon>
        <taxon>Mucilaginibacter</taxon>
    </lineage>
</organism>
<evidence type="ECO:0000313" key="2">
    <source>
        <dbReference type="EMBL" id="WCT13771.1"/>
    </source>
</evidence>